<name>A0ABQ7SXW8_PHRPL</name>
<organism evidence="15 16">
    <name type="scientific">Phrynosoma platyrhinos</name>
    <name type="common">Desert horned lizard</name>
    <dbReference type="NCBI Taxonomy" id="52577"/>
    <lineage>
        <taxon>Eukaryota</taxon>
        <taxon>Metazoa</taxon>
        <taxon>Chordata</taxon>
        <taxon>Craniata</taxon>
        <taxon>Vertebrata</taxon>
        <taxon>Euteleostomi</taxon>
        <taxon>Lepidosauria</taxon>
        <taxon>Squamata</taxon>
        <taxon>Bifurcata</taxon>
        <taxon>Unidentata</taxon>
        <taxon>Episquamata</taxon>
        <taxon>Toxicofera</taxon>
        <taxon>Iguania</taxon>
        <taxon>Phrynosomatidae</taxon>
        <taxon>Phrynosomatinae</taxon>
        <taxon>Phrynosoma</taxon>
    </lineage>
</organism>
<evidence type="ECO:0000313" key="15">
    <source>
        <dbReference type="EMBL" id="KAH0622115.1"/>
    </source>
</evidence>
<dbReference type="PRINTS" id="PR00406">
    <property type="entry name" value="CYTB5RDTASE"/>
</dbReference>
<gene>
    <name evidence="15" type="ORF">JD844_024129</name>
</gene>
<dbReference type="Pfam" id="PF00175">
    <property type="entry name" value="NAD_binding_1"/>
    <property type="match status" value="1"/>
</dbReference>
<evidence type="ECO:0000313" key="16">
    <source>
        <dbReference type="Proteomes" id="UP000826234"/>
    </source>
</evidence>
<dbReference type="PANTHER" id="PTHR19370">
    <property type="entry name" value="NADH-CYTOCHROME B5 REDUCTASE"/>
    <property type="match status" value="1"/>
</dbReference>
<reference evidence="15 16" key="1">
    <citation type="journal article" date="2022" name="Gigascience">
        <title>A chromosome-level genome assembly and annotation of the desert horned lizard, Phrynosoma platyrhinos, provides insight into chromosomal rearrangements among reptiles.</title>
        <authorList>
            <person name="Koochekian N."/>
            <person name="Ascanio A."/>
            <person name="Farleigh K."/>
            <person name="Card D.C."/>
            <person name="Schield D.R."/>
            <person name="Castoe T.A."/>
            <person name="Jezkova T."/>
        </authorList>
    </citation>
    <scope>NUCLEOTIDE SEQUENCE [LARGE SCALE GENOMIC DNA]</scope>
    <source>
        <strain evidence="15">NK-2021</strain>
    </source>
</reference>
<dbReference type="Pfam" id="PF04969">
    <property type="entry name" value="CS"/>
    <property type="match status" value="1"/>
</dbReference>
<protein>
    <recommendedName>
        <fullName evidence="4">Cytochrome b5 reductase 4</fullName>
        <ecNumber evidence="3">1.6.2.2</ecNumber>
    </recommendedName>
    <alternativeName>
        <fullName evidence="10">Flavohemoprotein b5/b5R</fullName>
    </alternativeName>
    <alternativeName>
        <fullName evidence="9">cb5/cb5R</fullName>
    </alternativeName>
</protein>
<dbReference type="InterPro" id="IPR039261">
    <property type="entry name" value="FNR_nucleotide-bd"/>
</dbReference>
<feature type="domain" description="CS" evidence="13">
    <location>
        <begin position="118"/>
        <end position="209"/>
    </location>
</feature>
<dbReference type="PROSITE" id="PS51384">
    <property type="entry name" value="FAD_FR"/>
    <property type="match status" value="1"/>
</dbReference>
<comment type="caution">
    <text evidence="15">The sequence shown here is derived from an EMBL/GenBank/DDBJ whole genome shotgun (WGS) entry which is preliminary data.</text>
</comment>
<dbReference type="SUPFAM" id="SSF63380">
    <property type="entry name" value="Riboflavin synthase domain-like"/>
    <property type="match status" value="1"/>
</dbReference>
<proteinExistence type="predicted"/>
<dbReference type="InterPro" id="IPR008333">
    <property type="entry name" value="Cbr1-like_FAD-bd_dom"/>
</dbReference>
<dbReference type="InterPro" id="IPR001433">
    <property type="entry name" value="OxRdtase_FAD/NAD-bd"/>
</dbReference>
<evidence type="ECO:0000256" key="8">
    <source>
        <dbReference type="ARBA" id="ARBA00023002"/>
    </source>
</evidence>
<dbReference type="InterPro" id="IPR001834">
    <property type="entry name" value="CBR-like"/>
</dbReference>
<dbReference type="InterPro" id="IPR001199">
    <property type="entry name" value="Cyt_B5-like_heme/steroid-bd"/>
</dbReference>
<dbReference type="Proteomes" id="UP000826234">
    <property type="component" value="Unassembled WGS sequence"/>
</dbReference>
<dbReference type="Gene3D" id="3.10.120.10">
    <property type="entry name" value="Cytochrome b5-like heme/steroid binding domain"/>
    <property type="match status" value="1"/>
</dbReference>
<dbReference type="InterPro" id="IPR007052">
    <property type="entry name" value="CS_dom"/>
</dbReference>
<comment type="cofactor">
    <cofactor evidence="1">
        <name>FAD</name>
        <dbReference type="ChEBI" id="CHEBI:57692"/>
    </cofactor>
</comment>
<dbReference type="InterPro" id="IPR037908">
    <property type="entry name" value="p23_NCB5OR"/>
</dbReference>
<evidence type="ECO:0000256" key="6">
    <source>
        <dbReference type="ARBA" id="ARBA00022824"/>
    </source>
</evidence>
<accession>A0ABQ7SXW8</accession>
<dbReference type="SUPFAM" id="SSF55856">
    <property type="entry name" value="Cytochrome b5-like heme/steroid binding domain"/>
    <property type="match status" value="1"/>
</dbReference>
<keyword evidence="5" id="KW-0285">Flavoprotein</keyword>
<dbReference type="Pfam" id="PF00970">
    <property type="entry name" value="FAD_binding_6"/>
    <property type="match status" value="1"/>
</dbReference>
<dbReference type="CDD" id="cd06183">
    <property type="entry name" value="cyt_b5_reduct_like"/>
    <property type="match status" value="1"/>
</dbReference>
<dbReference type="InterPro" id="IPR017938">
    <property type="entry name" value="Riboflavin_synthase-like_b-brl"/>
</dbReference>
<evidence type="ECO:0000256" key="9">
    <source>
        <dbReference type="ARBA" id="ARBA00030883"/>
    </source>
</evidence>
<evidence type="ECO:0000256" key="5">
    <source>
        <dbReference type="ARBA" id="ARBA00022630"/>
    </source>
</evidence>
<evidence type="ECO:0000256" key="11">
    <source>
        <dbReference type="ARBA" id="ARBA00047682"/>
    </source>
</evidence>
<dbReference type="SUPFAM" id="SSF52343">
    <property type="entry name" value="Ferredoxin reductase-like, C-terminal NADP-linked domain"/>
    <property type="match status" value="1"/>
</dbReference>
<comment type="subcellular location">
    <subcellularLocation>
        <location evidence="2">Endoplasmic reticulum</location>
    </subcellularLocation>
</comment>
<dbReference type="SUPFAM" id="SSF49764">
    <property type="entry name" value="HSP20-like chaperones"/>
    <property type="match status" value="1"/>
</dbReference>
<evidence type="ECO:0000256" key="3">
    <source>
        <dbReference type="ARBA" id="ARBA00012011"/>
    </source>
</evidence>
<dbReference type="PANTHER" id="PTHR19370:SF185">
    <property type="entry name" value="NADH-CYTOCHROME B5 REDUCTASE"/>
    <property type="match status" value="1"/>
</dbReference>
<keyword evidence="8" id="KW-0560">Oxidoreductase</keyword>
<dbReference type="PROSITE" id="PS50255">
    <property type="entry name" value="CYTOCHROME_B5_2"/>
    <property type="match status" value="1"/>
</dbReference>
<dbReference type="Gene3D" id="2.60.40.790">
    <property type="match status" value="1"/>
</dbReference>
<evidence type="ECO:0000259" key="13">
    <source>
        <dbReference type="PROSITE" id="PS51203"/>
    </source>
</evidence>
<dbReference type="InterPro" id="IPR036400">
    <property type="entry name" value="Cyt_B5-like_heme/steroid_sf"/>
</dbReference>
<evidence type="ECO:0000256" key="4">
    <source>
        <dbReference type="ARBA" id="ARBA00022339"/>
    </source>
</evidence>
<keyword evidence="7" id="KW-0274">FAD</keyword>
<evidence type="ECO:0000256" key="2">
    <source>
        <dbReference type="ARBA" id="ARBA00004240"/>
    </source>
</evidence>
<feature type="domain" description="FAD-binding FR-type" evidence="14">
    <location>
        <begin position="226"/>
        <end position="338"/>
    </location>
</feature>
<dbReference type="InterPro" id="IPR008978">
    <property type="entry name" value="HSP20-like_chaperone"/>
</dbReference>
<dbReference type="Gene3D" id="3.40.50.80">
    <property type="entry name" value="Nucleotide-binding domain of ferredoxin-NADP reductase (FNR) module"/>
    <property type="match status" value="1"/>
</dbReference>
<sequence>MEYHPGGEDELMKAAGSDGTDLFDQVHRWVNYESMLKECMVGRMALKPFTAPLKGKHHILKETLMCCFARQLLDCDFLLTIEKHKDVIPKTNMASSLTSSVSYGTLTKNKSLDNSSKEVVPSYDWFQTDGLITVVIYTKQKDMNSELVIADLQDGKLRGEIIVKDYSYLFHVELSYAVHEDIIVQVSEKVGKVEFVLKKKETVSWKTLGQLLENHNSFVKCKDRGLYYRKCKLLSKANVTHDTRLFCLMLPPGTHLQIPVGHHVYLRQTVTGAEIVKPYTPVSSSLVSTFKNPSFSDKMHVFFMIKIYSSGLLTPVLDTLQIGEYISLSNPDGNFTVSQVEEVEELFLLAGGTGFTPMVKLLNYALTSSNILRVAKLMFFNKTEDDILWRSQLEQLAHNDARFHIQFVLSEPKEGWTGKKGKISSSFLSEFVKRSKVDSKILICICGPLAFMEQGIQ</sequence>
<evidence type="ECO:0000256" key="1">
    <source>
        <dbReference type="ARBA" id="ARBA00001974"/>
    </source>
</evidence>
<evidence type="ECO:0000256" key="10">
    <source>
        <dbReference type="ARBA" id="ARBA00031842"/>
    </source>
</evidence>
<dbReference type="CDD" id="cd06490">
    <property type="entry name" value="p23_NCB5OR"/>
    <property type="match status" value="1"/>
</dbReference>
<dbReference type="PROSITE" id="PS51203">
    <property type="entry name" value="CS"/>
    <property type="match status" value="1"/>
</dbReference>
<evidence type="ECO:0000259" key="14">
    <source>
        <dbReference type="PROSITE" id="PS51384"/>
    </source>
</evidence>
<dbReference type="EC" id="1.6.2.2" evidence="3"/>
<evidence type="ECO:0000256" key="7">
    <source>
        <dbReference type="ARBA" id="ARBA00022827"/>
    </source>
</evidence>
<dbReference type="Pfam" id="PF00173">
    <property type="entry name" value="Cyt-b5"/>
    <property type="match status" value="1"/>
</dbReference>
<feature type="domain" description="Cytochrome b5 heme-binding" evidence="12">
    <location>
        <begin position="1"/>
        <end position="45"/>
    </location>
</feature>
<comment type="catalytic activity">
    <reaction evidence="11">
        <text>2 Fe(III)-[cytochrome b5] + NADH = 2 Fe(II)-[cytochrome b5] + NAD(+) + H(+)</text>
        <dbReference type="Rhea" id="RHEA:46680"/>
        <dbReference type="Rhea" id="RHEA-COMP:10438"/>
        <dbReference type="Rhea" id="RHEA-COMP:10439"/>
        <dbReference type="ChEBI" id="CHEBI:15378"/>
        <dbReference type="ChEBI" id="CHEBI:29033"/>
        <dbReference type="ChEBI" id="CHEBI:29034"/>
        <dbReference type="ChEBI" id="CHEBI:57540"/>
        <dbReference type="ChEBI" id="CHEBI:57945"/>
        <dbReference type="EC" id="1.6.2.2"/>
    </reaction>
</comment>
<dbReference type="Gene3D" id="2.40.30.10">
    <property type="entry name" value="Translation factors"/>
    <property type="match status" value="1"/>
</dbReference>
<dbReference type="EMBL" id="JAIPUX010003289">
    <property type="protein sequence ID" value="KAH0622115.1"/>
    <property type="molecule type" value="Genomic_DNA"/>
</dbReference>
<keyword evidence="16" id="KW-1185">Reference proteome</keyword>
<dbReference type="InterPro" id="IPR017927">
    <property type="entry name" value="FAD-bd_FR_type"/>
</dbReference>
<keyword evidence="6" id="KW-0256">Endoplasmic reticulum</keyword>
<evidence type="ECO:0000259" key="12">
    <source>
        <dbReference type="PROSITE" id="PS50255"/>
    </source>
</evidence>